<organism evidence="6 7">
    <name type="scientific">Pleomassaria siparia CBS 279.74</name>
    <dbReference type="NCBI Taxonomy" id="1314801"/>
    <lineage>
        <taxon>Eukaryota</taxon>
        <taxon>Fungi</taxon>
        <taxon>Dikarya</taxon>
        <taxon>Ascomycota</taxon>
        <taxon>Pezizomycotina</taxon>
        <taxon>Dothideomycetes</taxon>
        <taxon>Pleosporomycetidae</taxon>
        <taxon>Pleosporales</taxon>
        <taxon>Pleomassariaceae</taxon>
        <taxon>Pleomassaria</taxon>
    </lineage>
</organism>
<dbReference type="GO" id="GO:0005634">
    <property type="term" value="C:nucleus"/>
    <property type="evidence" value="ECO:0007669"/>
    <property type="project" value="UniProtKB-SubCell"/>
</dbReference>
<dbReference type="GO" id="GO:0000981">
    <property type="term" value="F:DNA-binding transcription factor activity, RNA polymerase II-specific"/>
    <property type="evidence" value="ECO:0007669"/>
    <property type="project" value="TreeGrafter"/>
</dbReference>
<dbReference type="PANTHER" id="PTHR31845">
    <property type="entry name" value="FINGER DOMAIN PROTEIN, PUTATIVE-RELATED"/>
    <property type="match status" value="1"/>
</dbReference>
<evidence type="ECO:0008006" key="8">
    <source>
        <dbReference type="Google" id="ProtNLM"/>
    </source>
</evidence>
<accession>A0A6G1KQG4</accession>
<name>A0A6G1KQG4_9PLEO</name>
<dbReference type="AlphaFoldDB" id="A0A6G1KQG4"/>
<gene>
    <name evidence="6" type="ORF">K504DRAFT_456993</name>
</gene>
<dbReference type="PANTHER" id="PTHR31845:SF10">
    <property type="entry name" value="ZN(II)2CYS6 TRANSCRIPTION FACTOR (EUROFUNG)"/>
    <property type="match status" value="1"/>
</dbReference>
<dbReference type="OrthoDB" id="5226580at2759"/>
<dbReference type="GO" id="GO:0000976">
    <property type="term" value="F:transcription cis-regulatory region binding"/>
    <property type="evidence" value="ECO:0007669"/>
    <property type="project" value="TreeGrafter"/>
</dbReference>
<evidence type="ECO:0000313" key="7">
    <source>
        <dbReference type="Proteomes" id="UP000799428"/>
    </source>
</evidence>
<dbReference type="EMBL" id="MU005764">
    <property type="protein sequence ID" value="KAF2714795.1"/>
    <property type="molecule type" value="Genomic_DNA"/>
</dbReference>
<keyword evidence="5" id="KW-0539">Nucleus</keyword>
<evidence type="ECO:0000256" key="2">
    <source>
        <dbReference type="ARBA" id="ARBA00023015"/>
    </source>
</evidence>
<evidence type="ECO:0000256" key="4">
    <source>
        <dbReference type="ARBA" id="ARBA00023163"/>
    </source>
</evidence>
<keyword evidence="3" id="KW-0238">DNA-binding</keyword>
<comment type="subcellular location">
    <subcellularLocation>
        <location evidence="1">Nucleus</location>
    </subcellularLocation>
</comment>
<reference evidence="6" key="1">
    <citation type="journal article" date="2020" name="Stud. Mycol.">
        <title>101 Dothideomycetes genomes: a test case for predicting lifestyles and emergence of pathogens.</title>
        <authorList>
            <person name="Haridas S."/>
            <person name="Albert R."/>
            <person name="Binder M."/>
            <person name="Bloem J."/>
            <person name="Labutti K."/>
            <person name="Salamov A."/>
            <person name="Andreopoulos B."/>
            <person name="Baker S."/>
            <person name="Barry K."/>
            <person name="Bills G."/>
            <person name="Bluhm B."/>
            <person name="Cannon C."/>
            <person name="Castanera R."/>
            <person name="Culley D."/>
            <person name="Daum C."/>
            <person name="Ezra D."/>
            <person name="Gonzalez J."/>
            <person name="Henrissat B."/>
            <person name="Kuo A."/>
            <person name="Liang C."/>
            <person name="Lipzen A."/>
            <person name="Lutzoni F."/>
            <person name="Magnuson J."/>
            <person name="Mondo S."/>
            <person name="Nolan M."/>
            <person name="Ohm R."/>
            <person name="Pangilinan J."/>
            <person name="Park H.-J."/>
            <person name="Ramirez L."/>
            <person name="Alfaro M."/>
            <person name="Sun H."/>
            <person name="Tritt A."/>
            <person name="Yoshinaga Y."/>
            <person name="Zwiers L.-H."/>
            <person name="Turgeon B."/>
            <person name="Goodwin S."/>
            <person name="Spatafora J."/>
            <person name="Crous P."/>
            <person name="Grigoriev I."/>
        </authorList>
    </citation>
    <scope>NUCLEOTIDE SEQUENCE</scope>
    <source>
        <strain evidence="6">CBS 279.74</strain>
    </source>
</reference>
<evidence type="ECO:0000256" key="3">
    <source>
        <dbReference type="ARBA" id="ARBA00023125"/>
    </source>
</evidence>
<dbReference type="InterPro" id="IPR051089">
    <property type="entry name" value="prtT"/>
</dbReference>
<protein>
    <recommendedName>
        <fullName evidence="8">Transcription factor domain-containing protein</fullName>
    </recommendedName>
</protein>
<evidence type="ECO:0000256" key="1">
    <source>
        <dbReference type="ARBA" id="ARBA00004123"/>
    </source>
</evidence>
<evidence type="ECO:0000256" key="5">
    <source>
        <dbReference type="ARBA" id="ARBA00023242"/>
    </source>
</evidence>
<dbReference type="Proteomes" id="UP000799428">
    <property type="component" value="Unassembled WGS sequence"/>
</dbReference>
<sequence length="474" mass="54422">MYSQLELERGIHFYRSLLSQYFPFVILSDTCLDSRKFAKQRPFLSLVLAMLGCIQDRARQRALAVACRKYLAVHILQEGEKSLDLLQGLLLKIHWYQIQFELPNQRNTFLHLAMAMVVDLELNKSPLARNRLKNLVAATGVAIDEPPVALKDHDLDQKRAFLGCLYLSSVISKCATHMDGVRFSEHAERCLDHLEASQTASDQDAVLMLRLQQTVETFETARSLYPQAHRAKSLAFDVESSAFGQTSQTNVMEFLHRWEDELSSYWARVPGNDKTDLLRVQYEYARICLYEISIEESLFETPLDRFEILQKCLTAIKALHTVFMPVTQQPAILLNVPSHLFAQSSHSAFVAIQLCSVQCTDWSYKVVERELNLTYIFGQSVRNMDGMVAAYPPEQIPEFFLRLQPIGRSVQKWYATKLLAWEEGDTAMEAPNEYTTTEHDVDLNFLGQFLDLDDNMWLQKLLSPGESWEDDFAI</sequence>
<keyword evidence="7" id="KW-1185">Reference proteome</keyword>
<keyword evidence="2" id="KW-0805">Transcription regulation</keyword>
<proteinExistence type="predicted"/>
<keyword evidence="4" id="KW-0804">Transcription</keyword>
<evidence type="ECO:0000313" key="6">
    <source>
        <dbReference type="EMBL" id="KAF2714795.1"/>
    </source>
</evidence>